<keyword evidence="2" id="KW-1185">Reference proteome</keyword>
<comment type="caution">
    <text evidence="1">The sequence shown here is derived from an EMBL/GenBank/DDBJ whole genome shotgun (WGS) entry which is preliminary data.</text>
</comment>
<proteinExistence type="predicted"/>
<gene>
    <name evidence="1" type="ORF">So717_08300</name>
</gene>
<organism evidence="1 2">
    <name type="scientific">Roseobacter cerasinus</name>
    <dbReference type="NCBI Taxonomy" id="2602289"/>
    <lineage>
        <taxon>Bacteria</taxon>
        <taxon>Pseudomonadati</taxon>
        <taxon>Pseudomonadota</taxon>
        <taxon>Alphaproteobacteria</taxon>
        <taxon>Rhodobacterales</taxon>
        <taxon>Roseobacteraceae</taxon>
        <taxon>Roseobacter</taxon>
    </lineage>
</organism>
<dbReference type="EMBL" id="BLIV01000002">
    <property type="protein sequence ID" value="GFE49077.1"/>
    <property type="molecule type" value="Genomic_DNA"/>
</dbReference>
<dbReference type="OrthoDB" id="7858650at2"/>
<dbReference type="AlphaFoldDB" id="A0A640VMX3"/>
<evidence type="ECO:0000313" key="2">
    <source>
        <dbReference type="Proteomes" id="UP000436522"/>
    </source>
</evidence>
<reference evidence="1 2" key="1">
    <citation type="submission" date="2019-12" db="EMBL/GenBank/DDBJ databases">
        <title>Roseobacter cerasinus sp. nov., isolated from seawater around aquaculture.</title>
        <authorList>
            <person name="Muramatsu S."/>
            <person name="Takabe Y."/>
            <person name="Mori K."/>
            <person name="Takaichi S."/>
            <person name="Hanada S."/>
        </authorList>
    </citation>
    <scope>NUCLEOTIDE SEQUENCE [LARGE SCALE GENOMIC DNA]</scope>
    <source>
        <strain evidence="1 2">AI77</strain>
    </source>
</reference>
<accession>A0A640VMX3</accession>
<sequence>MSKWLLGGAFALGSIVFTGTEAEAAPTFCGAPTPGLQETCDLYHSYCAAYLEDPASLDRSTLREIPSGAKARFAASELTQVTLGYLTTPNPQVAVVYGDDYPSCELLMTGMQYSDLLLAYRDWREGEGAQFAATAPFEPVSKREMPRAYAAVFLAAPREDGRVTEITLNWNLSEVGLTRLKVSYQPEREHTRLLLGQGAN</sequence>
<evidence type="ECO:0000313" key="1">
    <source>
        <dbReference type="EMBL" id="GFE49077.1"/>
    </source>
</evidence>
<protein>
    <submittedName>
        <fullName evidence="1">Uncharacterized protein</fullName>
    </submittedName>
</protein>
<dbReference type="Proteomes" id="UP000436522">
    <property type="component" value="Unassembled WGS sequence"/>
</dbReference>
<name>A0A640VMX3_9RHOB</name>
<dbReference type="RefSeq" id="WP_159974969.1">
    <property type="nucleotide sequence ID" value="NZ_BLIV01000002.1"/>
</dbReference>